<dbReference type="SUPFAM" id="SSF52540">
    <property type="entry name" value="P-loop containing nucleoside triphosphate hydrolases"/>
    <property type="match status" value="2"/>
</dbReference>
<evidence type="ECO:0000259" key="5">
    <source>
        <dbReference type="PROSITE" id="PS50893"/>
    </source>
</evidence>
<dbReference type="InterPro" id="IPR003593">
    <property type="entry name" value="AAA+_ATPase"/>
</dbReference>
<feature type="non-terminal residue" evidence="6">
    <location>
        <position position="1"/>
    </location>
</feature>
<feature type="domain" description="ABC transporter" evidence="5">
    <location>
        <begin position="133"/>
        <end position="379"/>
    </location>
</feature>
<dbReference type="Proteomes" id="UP000710815">
    <property type="component" value="Unassembled WGS sequence"/>
</dbReference>
<evidence type="ECO:0000256" key="2">
    <source>
        <dbReference type="ARBA" id="ARBA00022448"/>
    </source>
</evidence>
<dbReference type="Pfam" id="PF08352">
    <property type="entry name" value="oligo_HPY"/>
    <property type="match status" value="2"/>
</dbReference>
<dbReference type="InterPro" id="IPR027417">
    <property type="entry name" value="P-loop_NTPase"/>
</dbReference>
<evidence type="ECO:0000313" key="6">
    <source>
        <dbReference type="EMBL" id="MCH9277192.1"/>
    </source>
</evidence>
<dbReference type="InterPro" id="IPR013563">
    <property type="entry name" value="Oligopep_ABC_C"/>
</dbReference>
<comment type="similarity">
    <text evidence="1">Belongs to the ABC transporter superfamily.</text>
</comment>
<dbReference type="InterPro" id="IPR050319">
    <property type="entry name" value="ABC_transp_ATP-bind"/>
</dbReference>
<dbReference type="PANTHER" id="PTHR43776:SF7">
    <property type="entry name" value="D,D-DIPEPTIDE TRANSPORT ATP-BINDING PROTEIN DDPF-RELATED"/>
    <property type="match status" value="1"/>
</dbReference>
<evidence type="ECO:0000313" key="7">
    <source>
        <dbReference type="Proteomes" id="UP000710815"/>
    </source>
</evidence>
<dbReference type="RefSeq" id="WP_241515212.1">
    <property type="nucleotide sequence ID" value="NZ_JAFEJT020000095.1"/>
</dbReference>
<keyword evidence="4 6" id="KW-0067">ATP-binding</keyword>
<dbReference type="CDD" id="cd03257">
    <property type="entry name" value="ABC_NikE_OppD_transporters"/>
    <property type="match status" value="1"/>
</dbReference>
<dbReference type="PROSITE" id="PS50893">
    <property type="entry name" value="ABC_TRANSPORTER_2"/>
    <property type="match status" value="1"/>
</dbReference>
<dbReference type="Gene3D" id="3.40.50.300">
    <property type="entry name" value="P-loop containing nucleotide triphosphate hydrolases"/>
    <property type="match status" value="2"/>
</dbReference>
<protein>
    <submittedName>
        <fullName evidence="6">ATP-binding cassette domain-containing protein</fullName>
    </submittedName>
</protein>
<gene>
    <name evidence="6" type="ORF">JS533_013130</name>
</gene>
<dbReference type="Pfam" id="PF00005">
    <property type="entry name" value="ABC_tran"/>
    <property type="match status" value="1"/>
</dbReference>
<keyword evidence="7" id="KW-1185">Reference proteome</keyword>
<reference evidence="6 7" key="2">
    <citation type="journal article" date="2021" name="Syst. Appl. Microbiol.">
        <title>Phylogenetic classification of ten novel species belonging to the genus Bifidobacterium comprising B. phasiani sp. nov., B. pongonis sp. nov., B. saguinibicoloris sp. nov., B. colobi sp. nov., B. simiiventris sp. nov., B. santillanense sp. nov., B. miconis sp. nov., B. amazonense sp. nov., B. pluvialisilvae sp. nov., and B. miconisargentati sp. nov.</title>
        <authorList>
            <person name="Lugli G.A."/>
            <person name="Calvete-Torre I."/>
            <person name="Alessandri G."/>
            <person name="Milani C."/>
            <person name="Turroni F."/>
            <person name="Laiolo P."/>
            <person name="Ossiprandi M.C."/>
            <person name="Margolles A."/>
            <person name="Ruiz L."/>
            <person name="Ventura M."/>
        </authorList>
    </citation>
    <scope>NUCLEOTIDE SEQUENCE [LARGE SCALE GENOMIC DNA]</scope>
    <source>
        <strain evidence="6 7">MA1</strain>
    </source>
</reference>
<proteinExistence type="inferred from homology"/>
<organism evidence="6 7">
    <name type="scientific">Bifidobacterium amazonense</name>
    <dbReference type="NCBI Taxonomy" id="2809027"/>
    <lineage>
        <taxon>Bacteria</taxon>
        <taxon>Bacillati</taxon>
        <taxon>Actinomycetota</taxon>
        <taxon>Actinomycetes</taxon>
        <taxon>Bifidobacteriales</taxon>
        <taxon>Bifidobacteriaceae</taxon>
        <taxon>Bifidobacterium</taxon>
    </lineage>
</organism>
<dbReference type="SMART" id="SM00382">
    <property type="entry name" value="AAA"/>
    <property type="match status" value="1"/>
</dbReference>
<name>A0ABS9VYQ8_9BIFI</name>
<evidence type="ECO:0000256" key="1">
    <source>
        <dbReference type="ARBA" id="ARBA00005417"/>
    </source>
</evidence>
<accession>A0ABS9VYQ8</accession>
<dbReference type="GO" id="GO:0005524">
    <property type="term" value="F:ATP binding"/>
    <property type="evidence" value="ECO:0007669"/>
    <property type="project" value="UniProtKB-KW"/>
</dbReference>
<dbReference type="EMBL" id="JAFEJT020000095">
    <property type="protein sequence ID" value="MCH9277192.1"/>
    <property type="molecule type" value="Genomic_DNA"/>
</dbReference>
<keyword evidence="3" id="KW-0547">Nucleotide-binding</keyword>
<evidence type="ECO:0000256" key="3">
    <source>
        <dbReference type="ARBA" id="ARBA00022741"/>
    </source>
</evidence>
<sequence>QRVLIAQALASDPQIIVADEPTSALDVTVQKKILDLIDTLSRARDIAVLMVTHDLAVVSDRADDVVVMHHGEVVETGDAARVLDHPAQEYTATLLAASPSFRIDERRAPQPQDVVSKGFGAADGDRNATADAVRWEGVTKEYRTAFSKRGAFKALDNVTLTAPAGKTLAIVGESGSGKTTLLRLALALSSPTRGSVEVNGNDLSTLHGRQLRRHRREFQLVQQNPFDSLDPKLSIARSIAEPLQAFHAGNRQERARRVRELIDLVALPQSVLAAKPTELSGGQCQRVAIARALAVRPEVLFLDEPVSALDVVVQAQILDLLASLQRELHLSTVFVSHDLGVVSNIADRIAVLGKGRLIEQGDAAQVLRHPTQEYTRALLDAIPGHGRGDARGRVA</sequence>
<dbReference type="PANTHER" id="PTHR43776">
    <property type="entry name" value="TRANSPORT ATP-BINDING PROTEIN"/>
    <property type="match status" value="1"/>
</dbReference>
<evidence type="ECO:0000256" key="4">
    <source>
        <dbReference type="ARBA" id="ARBA00022840"/>
    </source>
</evidence>
<dbReference type="InterPro" id="IPR003439">
    <property type="entry name" value="ABC_transporter-like_ATP-bd"/>
</dbReference>
<keyword evidence="2" id="KW-0813">Transport</keyword>
<comment type="caution">
    <text evidence="6">The sequence shown here is derived from an EMBL/GenBank/DDBJ whole genome shotgun (WGS) entry which is preliminary data.</text>
</comment>
<dbReference type="PROSITE" id="PS00211">
    <property type="entry name" value="ABC_TRANSPORTER_1"/>
    <property type="match status" value="1"/>
</dbReference>
<reference evidence="6 7" key="1">
    <citation type="journal article" date="2021" name="Environ. Microbiol.">
        <title>Genetic insights into the dark matter of the mammalian gut microbiota through targeted genome reconstruction.</title>
        <authorList>
            <person name="Lugli G.A."/>
            <person name="Alessandri G."/>
            <person name="Milani C."/>
            <person name="Viappiani A."/>
            <person name="Fontana F."/>
            <person name="Tarracchini C."/>
            <person name="Mancabelli L."/>
            <person name="Argentini C."/>
            <person name="Ruiz L."/>
            <person name="Margolles A."/>
            <person name="van Sinderen D."/>
            <person name="Turroni F."/>
            <person name="Ventura M."/>
        </authorList>
    </citation>
    <scope>NUCLEOTIDE SEQUENCE [LARGE SCALE GENOMIC DNA]</scope>
    <source>
        <strain evidence="6 7">MA1</strain>
    </source>
</reference>
<dbReference type="InterPro" id="IPR017871">
    <property type="entry name" value="ABC_transporter-like_CS"/>
</dbReference>